<dbReference type="InterPro" id="IPR041466">
    <property type="entry name" value="Dynein_AAA5_ext"/>
</dbReference>
<dbReference type="GeneID" id="113116287"/>
<evidence type="ECO:0000256" key="10">
    <source>
        <dbReference type="ARBA" id="ARBA00023069"/>
    </source>
</evidence>
<dbReference type="InterPro" id="IPR041658">
    <property type="entry name" value="AAA_lid_11"/>
</dbReference>
<keyword evidence="13" id="KW-0966">Cell projection</keyword>
<dbReference type="InterPro" id="IPR013594">
    <property type="entry name" value="Dynein_heavy_tail"/>
</dbReference>
<evidence type="ECO:0000313" key="16">
    <source>
        <dbReference type="Proteomes" id="UP000515129"/>
    </source>
</evidence>
<dbReference type="PANTHER" id="PTHR45703">
    <property type="entry name" value="DYNEIN HEAVY CHAIN"/>
    <property type="match status" value="1"/>
</dbReference>
<dbReference type="FunFam" id="3.40.50.300:FF:000411">
    <property type="entry name" value="dynein heavy chain 17, axonemal"/>
    <property type="match status" value="1"/>
</dbReference>
<evidence type="ECO:0000256" key="14">
    <source>
        <dbReference type="SAM" id="Coils"/>
    </source>
</evidence>
<dbReference type="InterPro" id="IPR042219">
    <property type="entry name" value="AAA_lid_11_sf"/>
</dbReference>
<dbReference type="FunFam" id="3.40.50.300:FF:000049">
    <property type="entry name" value="Dynein, axonemal, heavy chain 5"/>
    <property type="match status" value="1"/>
</dbReference>
<dbReference type="InterPro" id="IPR013602">
    <property type="entry name" value="Dynein_heavy_linker"/>
</dbReference>
<name>A0A6P6R3T4_CARAU</name>
<dbReference type="InterPro" id="IPR043157">
    <property type="entry name" value="Dynein_AAA1S"/>
</dbReference>
<feature type="domain" description="AAA+ ATPase" evidence="15">
    <location>
        <begin position="1845"/>
        <end position="1981"/>
    </location>
</feature>
<comment type="subcellular location">
    <subcellularLocation>
        <location evidence="1">Cytoplasm</location>
        <location evidence="1">Cytoskeleton</location>
        <location evidence="1">Cilium axoneme</location>
    </subcellularLocation>
</comment>
<dbReference type="InterPro" id="IPR035706">
    <property type="entry name" value="AAA_9"/>
</dbReference>
<dbReference type="Pfam" id="PF17852">
    <property type="entry name" value="Dynein_AAA_lid"/>
    <property type="match status" value="1"/>
</dbReference>
<dbReference type="InterPro" id="IPR024317">
    <property type="entry name" value="Dynein_heavy_chain_D4_dom"/>
</dbReference>
<dbReference type="Gene3D" id="1.20.1270.280">
    <property type="match status" value="1"/>
</dbReference>
<dbReference type="FunFam" id="1.10.8.1220:FF:000001">
    <property type="entry name" value="Dynein axonemal heavy chain 5"/>
    <property type="match status" value="1"/>
</dbReference>
<evidence type="ECO:0000256" key="2">
    <source>
        <dbReference type="ARBA" id="ARBA00008887"/>
    </source>
</evidence>
<comment type="similarity">
    <text evidence="2">Belongs to the dynein heavy chain family.</text>
</comment>
<dbReference type="Pfam" id="PF03028">
    <property type="entry name" value="Dynein_heavy"/>
    <property type="match status" value="1"/>
</dbReference>
<dbReference type="FunFam" id="1.20.58.1120:FF:000002">
    <property type="entry name" value="Dynein heavy chain 9, axonemal"/>
    <property type="match status" value="1"/>
</dbReference>
<keyword evidence="11" id="KW-0505">Motor protein</keyword>
<gene>
    <name evidence="17" type="primary">LOC113116287</name>
</gene>
<dbReference type="FunFam" id="1.10.8.720:FF:000002">
    <property type="entry name" value="Dynein heavy chain 9, axonemal"/>
    <property type="match status" value="1"/>
</dbReference>
<evidence type="ECO:0000256" key="11">
    <source>
        <dbReference type="ARBA" id="ARBA00023175"/>
    </source>
</evidence>
<dbReference type="InterPro" id="IPR042228">
    <property type="entry name" value="Dynein_linker_3"/>
</dbReference>
<feature type="domain" description="AAA+ ATPase" evidence="15">
    <location>
        <begin position="2499"/>
        <end position="2669"/>
    </location>
</feature>
<dbReference type="FunFam" id="1.10.8.710:FF:000002">
    <property type="entry name" value="dynein heavy chain 17, axonemal"/>
    <property type="match status" value="1"/>
</dbReference>
<keyword evidence="3" id="KW-0963">Cytoplasm</keyword>
<keyword evidence="9 14" id="KW-0175">Coiled coil</keyword>
<evidence type="ECO:0000256" key="5">
    <source>
        <dbReference type="ARBA" id="ARBA00022737"/>
    </source>
</evidence>
<dbReference type="Pfam" id="PF18199">
    <property type="entry name" value="Dynein_C"/>
    <property type="match status" value="1"/>
</dbReference>
<dbReference type="Proteomes" id="UP000515129">
    <property type="component" value="Chromosome 16"/>
</dbReference>
<reference evidence="17" key="1">
    <citation type="submission" date="2025-08" db="UniProtKB">
        <authorList>
            <consortium name="RefSeq"/>
        </authorList>
    </citation>
    <scope>IDENTIFICATION</scope>
    <source>
        <strain evidence="17">Wakin</strain>
        <tissue evidence="17">Muscle</tissue>
    </source>
</reference>
<dbReference type="GO" id="GO:0045505">
    <property type="term" value="F:dynein intermediate chain binding"/>
    <property type="evidence" value="ECO:0007669"/>
    <property type="project" value="InterPro"/>
</dbReference>
<dbReference type="InterPro" id="IPR041228">
    <property type="entry name" value="Dynein_C"/>
</dbReference>
<dbReference type="InterPro" id="IPR026983">
    <property type="entry name" value="DHC"/>
</dbReference>
<evidence type="ECO:0000259" key="15">
    <source>
        <dbReference type="SMART" id="SM00382"/>
    </source>
</evidence>
<dbReference type="RefSeq" id="XP_026140141.1">
    <property type="nucleotide sequence ID" value="XM_026284356.1"/>
</dbReference>
<dbReference type="GO" id="GO:0005874">
    <property type="term" value="C:microtubule"/>
    <property type="evidence" value="ECO:0007669"/>
    <property type="project" value="UniProtKB-KW"/>
</dbReference>
<evidence type="ECO:0000256" key="9">
    <source>
        <dbReference type="ARBA" id="ARBA00023054"/>
    </source>
</evidence>
<keyword evidence="6" id="KW-0547">Nucleotide-binding</keyword>
<dbReference type="Pfam" id="PF12774">
    <property type="entry name" value="AAA_6"/>
    <property type="match status" value="1"/>
</dbReference>
<dbReference type="PANTHER" id="PTHR45703:SF12">
    <property type="entry name" value="DYNEIN AXONEMAL HEAVY CHAIN 11"/>
    <property type="match status" value="1"/>
</dbReference>
<dbReference type="InterPro" id="IPR004273">
    <property type="entry name" value="Dynein_heavy_D6_P-loop"/>
</dbReference>
<proteinExistence type="inferred from homology"/>
<dbReference type="FunFam" id="1.20.920.30:FF:000003">
    <property type="entry name" value="Dynein axonemal heavy chain 17"/>
    <property type="match status" value="1"/>
</dbReference>
<organism evidence="16 17">
    <name type="scientific">Carassius auratus</name>
    <name type="common">Goldfish</name>
    <dbReference type="NCBI Taxonomy" id="7957"/>
    <lineage>
        <taxon>Eukaryota</taxon>
        <taxon>Metazoa</taxon>
        <taxon>Chordata</taxon>
        <taxon>Craniata</taxon>
        <taxon>Vertebrata</taxon>
        <taxon>Euteleostomi</taxon>
        <taxon>Actinopterygii</taxon>
        <taxon>Neopterygii</taxon>
        <taxon>Teleostei</taxon>
        <taxon>Ostariophysi</taxon>
        <taxon>Cypriniformes</taxon>
        <taxon>Cyprinidae</taxon>
        <taxon>Cyprininae</taxon>
        <taxon>Carassius</taxon>
    </lineage>
</organism>
<dbReference type="Pfam" id="PF12777">
    <property type="entry name" value="MT"/>
    <property type="match status" value="1"/>
</dbReference>
<dbReference type="KEGG" id="caua:113116287"/>
<keyword evidence="10" id="KW-0969">Cilium</keyword>
<sequence>MSEEEETAFSEDPRVQYLGDILCRMLKLKTDAWEKFVNVEKNKMLFATFFEARVRVLFFSVNVSNGPTVSPEVCHPFKDKQVYILKKGNSPILPETCRGSLLFGVLSPSFLPQLSDTMEKVCLPLLLNKKNHQMWPNIISRDVRQHIENLQSKLTVVRGLYYGKTVLPVPALGEWIELCQETTITLQDSHNRAMIHAIESMVISWMHMIHKVLRADSADLIVTELNPGPKAELDYWRSRKTNIQSIHEQLQSPCVQKMMRILEIIDSSYFPSFKALTEAVFDALQEARAIDLHLQPLRSLISQLEEDEFSSFHTLIPPVFHLIFLVWTHCSFYRSPARIVALLQELCNLFIRQATSYLCAEQLLRAETEDGLERLQTVVGVFRCVRETFKTYRQKVAALASQYCTPKCWDFPSALVFTRFDGFLARVLQLKALFSTMLEFQRLEKLVFGGLRGRVYTEQVSRLYAEFLQLSKTIRDQEYNPLDLTSPDFEKDFSRFQERVEDFDRQLSSILCLAFQDCSGLESVFKLVAVLKPLLERDIIKEMFIPNFSKVIQLFADDLDRCKHLFDSHLELKKRNKLHLGKNMPAMTGCLKWAKMLRDRIQIPWNSFQFVLDMSMEGAEMELVHHKYLEMSSHLDEYENQVYLSWCGNINQVCQMNLDQPLIKRDPSTDLLSVNVNQELIEVLKDVKHLKIFDQMNIPSAAMKVYENRKMFFKNLGSLHLLVQWYNKVKQTTLEVEAPLMKDEMETVNLQIHQAETELTWQDQNCWNYICTLKDTVYQLERRLQKTKDNIEMMKVLMNGWSKQPMFCRKDHKKEASLQLDDKAGRIAKCYSSLRKDGETIHNLLQESMVLFAADSSSDAWNAYLEYVDDMVVEGFFSAVSTSLEFFIENMEGSVRQAPLFEAQMLLMGSEIKFKPSLDRDGGDGLYELVEELLGDVFKMSAQVKRVAPHLSVEDYQADVEDMLDLIDLRHEVMERVDEVMKKALQYQDTLISYSPLWLDDRVEFLRQFLLYGHALTAEDLEAYGEDAFPENPPTTTQFKEQMDHYEEVYAELSRLEDCQVFDGWFRVDIRSFKMSLLNIIKKWSWMFKEHLMSYVTGSIGELEEFMLRAESRLKEPVRGGDYQALVQVMGYLLEIRDRQTSTDQLFEPVIDVVNLLEQYGETLPECVHMQLEELPEKWNNMKKLAWSLKHEVAPLHTAEVAVIRRKCVAFEKKLSQFRERFKREAPLQYNTEKPYACLDKCHREMLGLEEENVDLQESCKLFEVSSPDTKQLRLCQRDIAVLKQLWDLLLCAQCSIAEWTGTIWREINVEHMETELKRFTKEMRILDKEARVWDVYVSLDCVLRDLLASLRAVTELLNPAMRDRHWAQLVRTTGVDFTLTEETSLEDLLALQLHRYEDVVHSTVERAVKEMSTEKVLTEISQMWTLMEFSYEEHYRTATPMLKCSEELIENLEDSQVQLQVLLHSKQAAFFHEQVLGLQAQLTRADSVLLLWLEVQRTWAHLESIFMGSEDILHQLPDEAHQFSSIDSDFKDLMCKSGKTKNVIAATNKPNLLPMLEDLQKRLAVCKKALARYLETKRMAFPRFYFLSSADLLDILSKGRQPRQVTCHLGKLFDSMTDLEFSDKEGEKATAAVGMFSRDGEYVPFYSPCDCVGPVELWLKCLEDVMREGMRRHIAEAVVVYEERSREHWVLELPAQVVLTASQIWWSADMNLAFERLAEGFETALRDYNKKQIAQLNSLINMLLGELNPGDRQKIMTLCTIDVHARDVVSKLIAQKVSSAQAFAWVSQLRHSWDEEQNHCFINICDAQFKYSYEYLGNTPRLVITPLTDRCYITLTQSLHLTMSGAPVGPAGTGKTETTKDLGRALGVMVYVFNCSEQMDYKSIGNIFKGLAQTGAWGCFDEFNRIAVEVLSVVAVQVKTIQDAIRNKRKRFLFLEEDISLKPTVGIFITMNPGYAGRTELPENLKALFRPCAMVVPDMELICEIMLMSEGFQSARDLGNKFITLYRLCKELLSKQDHYDWGLRAVKPVLVVAGALKRADRTRPEDQVLMQALRDFNMPKIVSEDVPVFLGLIRDLFPGLEVERRTDAEFELMVRQTSLELKLQPEDTFVLKVAQLDELLSVHHSVFVVGDAGTGKSQILKTLHKTYFNMGKKPFWNDLNPKALSNDELFGFFHPTTREWKDGLLSHFMRDQASNSHSGPKWIVLDGDIDPMWIESLNTVMDDNKVPHTVCACLYEDICIQLINQSTKIAFKHSTCSKQRIMNIDLVMSCMSVQVLTLANNERIPLTPSMRLLFEISHLKHATPATVSRAGILYINPQELSWNLYVTSWIDRRERQTERAHLTILFDKYIPRCIEKMRSSFKTIIPITENSMVQTLCSLLDCLLTPANIPADTPREIYETYFVFACVWAFGGATFQDQLHDFRAEFSQWWIKEMKSVKFPVQGSVFDYYLDPRSRRFLPWTDMMLMFEMDPDTPVQSVLVPTAETVRLQYFMRMLLETSQPLMLIGGAGTGKSALVRNLLETLPENLVTAKVPLHFHITATMLQKAMEKPLERKAGRSYAPPRNKRLIYFIDDMNMAAVDSYGTSQPHALIRQHLDYKHWYDSNKLTMKDIHNTHYLSCMNPTSGSFTINPRLQRHFTVLAFSTPSCETLSSIFGSILSFHLQRLPFSPAVVRSAPAVVKAAVALHNTVLRHFLPTSIKFYCLFNLWDLSQLFQGLLFSRPECIRQGADLVRLWIHESRRVYSDRFSEASDIQLFHRLQADIARQASEEIEEEAVLQEPLIYLHSSVGSAEPSYLPIAGWEQLSCILNEALDSYNELHSAMNLVLFQEAMQHVCRISRILACPRGHALLVGVGGSGKQSLTRLAAHLSNMDVFQPTLSKGYDIQDLKADLVELYLKTGVKNIPTILLLTDAQIPEDSFLVIISTLISSGEIPDLLSEEEVDGVRKAVRSEVRELGLLDNNENCWSFFLNRVRQQLKVVLCMSPVGNTLRLRARRFPALLNCSTLDWFQEWPLEALQSVSLKFLQDIPSIQPAIQESISLFMAHAHVSVKRVSERYCRNERRHNYSTPKSFLEQLRLYENLLGKRERELHLRHGRLQCGLQKLKTTASQVEDLTVKLNSQEVELTLKNQAAEALMARIGLQTERLSQKRQDADLEEQKVAAMQAEVSRRLRECERDLAKAEPALEAATAALQTLNKVNLTELKTFPNPPEAVINVTAAVMVLLAPCGRIPRDRGWKAARVFMGKVDDFLQALLTYDKEHIPESSLSVLKQEYLRNPEFHPDHVRTKSYAAAGLCAWAINIVRYYEVYCEVAPKRLALAQANTELETATAKLFSVRKKLEDLDRHLQSLTAQFERAAAEKLRCQEEVTRTSQTIELANRLVGGLQAENVRWSEGQLELESQLKTVCGDVLVAAAFVSYAGYFTQPYRHQLLHDELIPFLRELQTPIPLTDGLDPVLTLTDQATVAGWQNQGLPADRLSVENAAILMASQRWPLIVDPQQQASKWIRNLYRPNLRVLQYGQKGYLDVIEQALAAGEVVLIENVKERVDPLLEPLLGRQTLKKGRFIRLGDKECEYNSSFRLLLHTKQANPHFPPELQAQTTLLNFTVTRAGLEEQLLGQVVTHERPELETMKLELSTQQNLCQIELKRLEDELLSKLSAAEGNFLRDTALVEQLEYTKNTARHIHNKAVAARENEIKTNDARDLYRPAAERAALLYFIIKELHNINPMYQYSLKAFNKVFLKALARAPGDEDVSVRVLSLTEAITHSALQYTCQGLFQRDRLTFLTHTALQILLARGFIVAQDLELLLRFPVEVCQSSPVCFLSAQAWGAIRSLSMLDAFRGLDRDVEGSPKRWRKLVESECPERERLPQDWKNKSPLQRLIILRAFRPDRMTYALRNFIEDSLDSKYVDDSRMEFEKCFEECNPSTPVFFILSPGVNPVKDVETLGLKLGFTPDQGNLHNVSLGQGQEIVAERALETAAKKGHWVILQNVHLLERWLGRLEELLENTGSDAHSNYRVFMSGEPSSSSHEHLIPRTILENALKLTTEPPTGMNSSLHAALDNFTQDTLEMCSHEQEFKGLVFSLCYFHACVTERRKFGPQGWNHRYPFNTGDLTISASVLYNYLEASTKVPWEDLCYLFGEIIYGGHITDEWDRKLCRTYLQEFINPKMFEGELFLCPGFLAPPDLDLTGYHSYVDERLPSESPCLYSMHPNAEIEFMTATSDALFKTLLELQPRDSSTGEGAAQCTEEKVKSALDELLEKLPEEYDLAELMSKTAERSPYILVCLQECERMNLLLAEIHRSLTELDLGLKGERSLSSDMEQLQTALFYDSVPESWSRLAFPSTKTLALWFSDVLAQCRELDTWTQDFVFPAVVWISGLFSPQSFLTAILQSIARKNKWPLDRMSLCVDVTKKTKDDYGHPPREGAYIHGLFIEGARWDSSSGLLSEAVLKELTPAMPVLYIRAIPIDQQDVRNTYECPVYRTKHRGSTYIWSFRLKTQQPPAKWVLAGTALLLSV</sequence>
<dbReference type="InterPro" id="IPR043160">
    <property type="entry name" value="Dynein_C_barrel"/>
</dbReference>
<dbReference type="GO" id="GO:0005930">
    <property type="term" value="C:axoneme"/>
    <property type="evidence" value="ECO:0007669"/>
    <property type="project" value="UniProtKB-SubCell"/>
</dbReference>
<dbReference type="Pfam" id="PF12780">
    <property type="entry name" value="AAA_8"/>
    <property type="match status" value="1"/>
</dbReference>
<dbReference type="InterPro" id="IPR024743">
    <property type="entry name" value="Dynein_HC_stalk"/>
</dbReference>
<dbReference type="Pfam" id="PF12781">
    <property type="entry name" value="AAA_9"/>
    <property type="match status" value="1"/>
</dbReference>
<dbReference type="GO" id="GO:0008017">
    <property type="term" value="F:microtubule binding"/>
    <property type="evidence" value="ECO:0007669"/>
    <property type="project" value="UniProtKB-ARBA"/>
</dbReference>
<dbReference type="GO" id="GO:0007018">
    <property type="term" value="P:microtubule-based movement"/>
    <property type="evidence" value="ECO:0007669"/>
    <property type="project" value="InterPro"/>
</dbReference>
<dbReference type="Pfam" id="PF18198">
    <property type="entry name" value="AAA_lid_11"/>
    <property type="match status" value="1"/>
</dbReference>
<dbReference type="GO" id="GO:0030286">
    <property type="term" value="C:dynein complex"/>
    <property type="evidence" value="ECO:0007669"/>
    <property type="project" value="UniProtKB-KW"/>
</dbReference>
<evidence type="ECO:0000256" key="8">
    <source>
        <dbReference type="ARBA" id="ARBA00023017"/>
    </source>
</evidence>
<dbReference type="FunFam" id="1.20.920.20:FF:000003">
    <property type="entry name" value="Dynein axonemal heavy chain 17"/>
    <property type="match status" value="1"/>
</dbReference>
<dbReference type="Gene3D" id="6.10.140.1060">
    <property type="match status" value="1"/>
</dbReference>
<dbReference type="Gene3D" id="1.10.287.2620">
    <property type="match status" value="1"/>
</dbReference>
<dbReference type="GO" id="GO:0097729">
    <property type="term" value="C:9+2 motile cilium"/>
    <property type="evidence" value="ECO:0007669"/>
    <property type="project" value="UniProtKB-ARBA"/>
</dbReference>
<evidence type="ECO:0000256" key="3">
    <source>
        <dbReference type="ARBA" id="ARBA00022490"/>
    </source>
</evidence>
<evidence type="ECO:0000256" key="12">
    <source>
        <dbReference type="ARBA" id="ARBA00023212"/>
    </source>
</evidence>
<dbReference type="GO" id="GO:0005524">
    <property type="term" value="F:ATP binding"/>
    <property type="evidence" value="ECO:0007669"/>
    <property type="project" value="UniProtKB-KW"/>
</dbReference>
<dbReference type="FunFam" id="3.10.490.20:FF:000002">
    <property type="entry name" value="Dynein axonemal heavy chain 17"/>
    <property type="match status" value="1"/>
</dbReference>
<evidence type="ECO:0000256" key="6">
    <source>
        <dbReference type="ARBA" id="ARBA00022741"/>
    </source>
</evidence>
<dbReference type="Pfam" id="PF08385">
    <property type="entry name" value="DHC_N1"/>
    <property type="match status" value="1"/>
</dbReference>
<dbReference type="Gene3D" id="1.10.8.1220">
    <property type="match status" value="1"/>
</dbReference>
<evidence type="ECO:0000256" key="1">
    <source>
        <dbReference type="ARBA" id="ARBA00004430"/>
    </source>
</evidence>
<dbReference type="Pfam" id="PF12775">
    <property type="entry name" value="AAA_7"/>
    <property type="match status" value="1"/>
</dbReference>
<keyword evidence="8" id="KW-0243">Dynein</keyword>
<keyword evidence="16" id="KW-1185">Reference proteome</keyword>
<accession>A0A6P6R3T4</accession>
<dbReference type="FunFam" id="3.40.50.300:FF:000219">
    <property type="entry name" value="Dynein axonemal heavy chain 17"/>
    <property type="match status" value="1"/>
</dbReference>
<dbReference type="Gene3D" id="1.10.472.130">
    <property type="match status" value="1"/>
</dbReference>
<evidence type="ECO:0000313" key="17">
    <source>
        <dbReference type="RefSeq" id="XP_026140141.1"/>
    </source>
</evidence>
<keyword evidence="4" id="KW-0493">Microtubule</keyword>
<dbReference type="Pfam" id="PF17857">
    <property type="entry name" value="AAA_lid_1"/>
    <property type="match status" value="1"/>
</dbReference>
<keyword evidence="7" id="KW-0067">ATP-binding</keyword>
<dbReference type="Gene3D" id="3.10.490.20">
    <property type="match status" value="1"/>
</dbReference>
<dbReference type="FunFam" id="3.40.50.300:FF:001810">
    <property type="entry name" value="Cytoplasmic dynein 2 heavy chain 1"/>
    <property type="match status" value="1"/>
</dbReference>
<dbReference type="SMART" id="SM00382">
    <property type="entry name" value="AAA"/>
    <property type="match status" value="3"/>
</dbReference>
<keyword evidence="12" id="KW-0206">Cytoskeleton</keyword>
<dbReference type="FunFam" id="3.20.180.20:FF:000001">
    <property type="entry name" value="Dynein axonemal heavy chain 5"/>
    <property type="match status" value="1"/>
</dbReference>
<dbReference type="InterPro" id="IPR035699">
    <property type="entry name" value="AAA_6"/>
</dbReference>
<dbReference type="Gene3D" id="1.20.920.30">
    <property type="match status" value="1"/>
</dbReference>
<feature type="domain" description="AAA+ ATPase" evidence="15">
    <location>
        <begin position="2844"/>
        <end position="2951"/>
    </location>
</feature>
<dbReference type="InterPro" id="IPR041589">
    <property type="entry name" value="DNAH3_AAA_lid_1"/>
</dbReference>
<dbReference type="InterPro" id="IPR027417">
    <property type="entry name" value="P-loop_NTPase"/>
</dbReference>
<dbReference type="FunFam" id="1.10.472.130:FF:000001">
    <property type="entry name" value="Dynein, axonemal, heavy chain 9"/>
    <property type="match status" value="1"/>
</dbReference>
<dbReference type="Gene3D" id="1.20.58.1120">
    <property type="match status" value="1"/>
</dbReference>
<dbReference type="InterPro" id="IPR003593">
    <property type="entry name" value="AAA+_ATPase"/>
</dbReference>
<dbReference type="FunFam" id="1.10.287.2620:FF:000002">
    <property type="entry name" value="Dynein heavy chain 2, axonemal"/>
    <property type="match status" value="1"/>
</dbReference>
<dbReference type="Gene3D" id="1.20.920.20">
    <property type="match status" value="1"/>
</dbReference>
<dbReference type="Gene3D" id="3.20.180.20">
    <property type="entry name" value="Dynein heavy chain, N-terminal domain 2"/>
    <property type="match status" value="1"/>
</dbReference>
<feature type="coiled-coil region" evidence="14">
    <location>
        <begin position="3317"/>
        <end position="3365"/>
    </location>
</feature>
<evidence type="ECO:0000256" key="13">
    <source>
        <dbReference type="ARBA" id="ARBA00023273"/>
    </source>
</evidence>
<dbReference type="FunFam" id="1.20.140.100:FF:000001">
    <property type="entry name" value="dynein heavy chain 17, axonemal"/>
    <property type="match status" value="1"/>
</dbReference>
<dbReference type="OrthoDB" id="10251809at2759"/>
<dbReference type="SUPFAM" id="SSF52540">
    <property type="entry name" value="P-loop containing nucleoside triphosphate hydrolases"/>
    <property type="match status" value="4"/>
</dbReference>
<evidence type="ECO:0000256" key="4">
    <source>
        <dbReference type="ARBA" id="ARBA00022701"/>
    </source>
</evidence>
<dbReference type="Pfam" id="PF08393">
    <property type="entry name" value="DHC_N2"/>
    <property type="match status" value="1"/>
</dbReference>
<keyword evidence="5" id="KW-0677">Repeat</keyword>
<protein>
    <submittedName>
        <fullName evidence="17">Dynein heavy chain 11, axonemal isoform X1</fullName>
    </submittedName>
</protein>
<dbReference type="Gene3D" id="1.10.8.720">
    <property type="entry name" value="Region D6 of dynein motor"/>
    <property type="match status" value="1"/>
</dbReference>
<dbReference type="Gene3D" id="1.20.140.100">
    <property type="entry name" value="Dynein heavy chain, N-terminal domain 2"/>
    <property type="match status" value="1"/>
</dbReference>
<dbReference type="FunFam" id="1.20.1270.280:FF:000008">
    <property type="entry name" value="Dynein axonemal heavy chain 11"/>
    <property type="match status" value="1"/>
</dbReference>
<evidence type="ECO:0000256" key="7">
    <source>
        <dbReference type="ARBA" id="ARBA00022840"/>
    </source>
</evidence>
<dbReference type="InterPro" id="IPR042222">
    <property type="entry name" value="Dynein_2_N"/>
</dbReference>
<dbReference type="Gene3D" id="1.10.8.710">
    <property type="match status" value="1"/>
</dbReference>
<dbReference type="GO" id="GO:0051959">
    <property type="term" value="F:dynein light intermediate chain binding"/>
    <property type="evidence" value="ECO:0007669"/>
    <property type="project" value="InterPro"/>
</dbReference>
<dbReference type="GO" id="GO:0008569">
    <property type="term" value="F:minus-end-directed microtubule motor activity"/>
    <property type="evidence" value="ECO:0007669"/>
    <property type="project" value="InterPro"/>
</dbReference>
<dbReference type="Gene3D" id="3.40.50.300">
    <property type="entry name" value="P-loop containing nucleotide triphosphate hydrolases"/>
    <property type="match status" value="5"/>
</dbReference>